<name>R7WFB6_AEGTA</name>
<accession>R7WFB6</accession>
<feature type="region of interest" description="Disordered" evidence="1">
    <location>
        <begin position="83"/>
        <end position="103"/>
    </location>
</feature>
<feature type="domain" description="F-box" evidence="2">
    <location>
        <begin position="16"/>
        <end position="53"/>
    </location>
</feature>
<organism evidence="3">
    <name type="scientific">Aegilops tauschii</name>
    <name type="common">Tausch's goatgrass</name>
    <name type="synonym">Aegilops squarrosa</name>
    <dbReference type="NCBI Taxonomy" id="37682"/>
    <lineage>
        <taxon>Eukaryota</taxon>
        <taxon>Viridiplantae</taxon>
        <taxon>Streptophyta</taxon>
        <taxon>Embryophyta</taxon>
        <taxon>Tracheophyta</taxon>
        <taxon>Spermatophyta</taxon>
        <taxon>Magnoliopsida</taxon>
        <taxon>Liliopsida</taxon>
        <taxon>Poales</taxon>
        <taxon>Poaceae</taxon>
        <taxon>BOP clade</taxon>
        <taxon>Pooideae</taxon>
        <taxon>Triticodae</taxon>
        <taxon>Triticeae</taxon>
        <taxon>Triticinae</taxon>
        <taxon>Aegilops</taxon>
    </lineage>
</organism>
<dbReference type="AlphaFoldDB" id="R7WFB6"/>
<evidence type="ECO:0000256" key="1">
    <source>
        <dbReference type="SAM" id="MobiDB-lite"/>
    </source>
</evidence>
<reference evidence="3" key="1">
    <citation type="submission" date="2015-06" db="UniProtKB">
        <authorList>
            <consortium name="EnsemblPlants"/>
        </authorList>
    </citation>
    <scope>IDENTIFICATION</scope>
</reference>
<evidence type="ECO:0000313" key="3">
    <source>
        <dbReference type="EnsemblPlants" id="EMT18814"/>
    </source>
</evidence>
<sequence>MSGQGGDEMTSPLEDDDLLSEILLRLPPLPSSLPRASLVCKRWQRLATDAIFLRLFRACHLKPPMLGAFSKASVAGEIVFTPLLDPPDRPHPHRALLPARRPGDKTIHPQAAFARVYSSETGMWGD</sequence>
<dbReference type="InterPro" id="IPR036047">
    <property type="entry name" value="F-box-like_dom_sf"/>
</dbReference>
<dbReference type="PANTHER" id="PTHR32133">
    <property type="entry name" value="OS07G0120400 PROTEIN"/>
    <property type="match status" value="1"/>
</dbReference>
<evidence type="ECO:0000259" key="2">
    <source>
        <dbReference type="Pfam" id="PF00646"/>
    </source>
</evidence>
<dbReference type="InterPro" id="IPR001810">
    <property type="entry name" value="F-box_dom"/>
</dbReference>
<proteinExistence type="predicted"/>
<dbReference type="Gene3D" id="1.20.1280.50">
    <property type="match status" value="1"/>
</dbReference>
<dbReference type="SUPFAM" id="SSF81383">
    <property type="entry name" value="F-box domain"/>
    <property type="match status" value="1"/>
</dbReference>
<dbReference type="Pfam" id="PF00646">
    <property type="entry name" value="F-box"/>
    <property type="match status" value="1"/>
</dbReference>
<dbReference type="EnsemblPlants" id="EMT18814">
    <property type="protein sequence ID" value="EMT18814"/>
    <property type="gene ID" value="F775_44050"/>
</dbReference>
<protein>
    <recommendedName>
        <fullName evidence="2">F-box domain-containing protein</fullName>
    </recommendedName>
</protein>